<evidence type="ECO:0000256" key="7">
    <source>
        <dbReference type="ARBA" id="ARBA00022816"/>
    </source>
</evidence>
<keyword evidence="7" id="KW-0509">mRNA transport</keyword>
<keyword evidence="3" id="KW-0813">Transport</keyword>
<evidence type="ECO:0000256" key="5">
    <source>
        <dbReference type="ARBA" id="ARBA00022614"/>
    </source>
</evidence>
<dbReference type="GO" id="GO:0003723">
    <property type="term" value="F:RNA binding"/>
    <property type="evidence" value="ECO:0007669"/>
    <property type="project" value="TreeGrafter"/>
</dbReference>
<dbReference type="Gene3D" id="1.10.8.10">
    <property type="entry name" value="DNA helicase RuvA subunit, C-terminal domain"/>
    <property type="match status" value="1"/>
</dbReference>
<keyword evidence="5" id="KW-0433">Leucine-rich repeat</keyword>
<dbReference type="PANTHER" id="PTHR10662:SF22">
    <property type="entry name" value="NUCLEAR RNA EXPORT FACTOR 1"/>
    <property type="match status" value="1"/>
</dbReference>
<dbReference type="SUPFAM" id="SSF46934">
    <property type="entry name" value="UBA-like"/>
    <property type="match status" value="1"/>
</dbReference>
<dbReference type="EMBL" id="BIMX01000003">
    <property type="protein sequence ID" value="GCE97806.1"/>
    <property type="molecule type" value="Genomic_DNA"/>
</dbReference>
<dbReference type="InterPro" id="IPR009060">
    <property type="entry name" value="UBA-like_sf"/>
</dbReference>
<dbReference type="InterPro" id="IPR040736">
    <property type="entry name" value="Mex67_RRM"/>
</dbReference>
<dbReference type="Gene3D" id="3.80.10.10">
    <property type="entry name" value="Ribonuclease Inhibitor"/>
    <property type="match status" value="1"/>
</dbReference>
<evidence type="ECO:0000256" key="1">
    <source>
        <dbReference type="ARBA" id="ARBA00004123"/>
    </source>
</evidence>
<reference evidence="14 15" key="1">
    <citation type="submission" date="2019-01" db="EMBL/GenBank/DDBJ databases">
        <title>Draft Genome Sequencing of Zygosaccharomyces mellis Ca-7.</title>
        <authorList>
            <person name="Shiwa Y."/>
            <person name="Kanesaki Y."/>
            <person name="Ishige T."/>
            <person name="Mura K."/>
            <person name="Hori T."/>
            <person name="Tamura T."/>
        </authorList>
    </citation>
    <scope>NUCLEOTIDE SEQUENCE [LARGE SCALE GENOMIC DNA]</scope>
    <source>
        <strain evidence="14 15">Ca-7</strain>
    </source>
</reference>
<dbReference type="InterPro" id="IPR030217">
    <property type="entry name" value="NXF_fam"/>
</dbReference>
<keyword evidence="15" id="KW-1185">Reference proteome</keyword>
<name>A0A4C2E3C2_9SACH</name>
<evidence type="ECO:0000259" key="13">
    <source>
        <dbReference type="PROSITE" id="PS51281"/>
    </source>
</evidence>
<dbReference type="Pfam" id="PF18444">
    <property type="entry name" value="RRM_9"/>
    <property type="match status" value="1"/>
</dbReference>
<sequence length="610" mass="68116">MNGANNVNSINMLAQQQQLQSRVKIGVRNWQNATVQDLMNFLSRTTRISVVDAVVEGPLVVGYVASRADAESLLKWNGIRFAGNNLKFEILSGTGNDAPGTNSTITLLKNFLYKRYNAQTKMLDLGNLHADPDLVQKGLFSSMSTQSKMFPALMKLTSKEPQLVVESVNLSDNNLKDISGITTLAQTFPHLKNLCLANNQISRFRTIEVWKNKFKELRELLMVNNPITSDKLYRSEMMRLFPKLVILDNVMVRDEQKLTSIYSIPMKIQPFFFENNEIGPSSTDFVTNFLNFWDTDRMQLLGLYTPQSQFSISVDSSIPPSSVAESDQNPSFGYYLPYSRNISKVSSEKSIEQRLSLGPEAMSNLFGSIPKTKHHLQDMPDEYSMQTVTYPQINGFVVTLHGFYEEVGKPDADANNKTSAGRSRRFNHGHNSTNNRLFKKSFDRTWVIVPAGGGVVIASEMLTVRPFAANAWVQQSPAIQKVLEPQPQPQPPLAPQIDPMNPSFNASPPPQPQMGVGGLPVSMGVSPQQQPPMPPVSTPVPLAPTLQLPLEVQARLNPIQLELLNKLHLETKLNAEYTFILAEQSGWNYEVATKGFQNSVNNIPREAFIP</sequence>
<dbReference type="GO" id="GO:0016973">
    <property type="term" value="P:poly(A)+ mRNA export from nucleus"/>
    <property type="evidence" value="ECO:0007669"/>
    <property type="project" value="TreeGrafter"/>
</dbReference>
<evidence type="ECO:0000256" key="3">
    <source>
        <dbReference type="ARBA" id="ARBA00022448"/>
    </source>
</evidence>
<evidence type="ECO:0000256" key="11">
    <source>
        <dbReference type="SAM" id="MobiDB-lite"/>
    </source>
</evidence>
<dbReference type="SMART" id="SM00804">
    <property type="entry name" value="TAP_C"/>
    <property type="match status" value="1"/>
</dbReference>
<evidence type="ECO:0000256" key="8">
    <source>
        <dbReference type="ARBA" id="ARBA00023242"/>
    </source>
</evidence>
<dbReference type="PROSITE" id="PS50177">
    <property type="entry name" value="NTF2_DOMAIN"/>
    <property type="match status" value="1"/>
</dbReference>
<keyword evidence="6" id="KW-0677">Repeat</keyword>
<accession>A0A4C2E3C2</accession>
<proteinExistence type="inferred from homology"/>
<keyword evidence="4" id="KW-0963">Cytoplasm</keyword>
<dbReference type="CDD" id="cd14342">
    <property type="entry name" value="UBA_TAP-C"/>
    <property type="match status" value="1"/>
</dbReference>
<dbReference type="SUPFAM" id="SSF54427">
    <property type="entry name" value="NTF2-like"/>
    <property type="match status" value="1"/>
</dbReference>
<dbReference type="InterPro" id="IPR002075">
    <property type="entry name" value="NTF2_dom"/>
</dbReference>
<gene>
    <name evidence="14" type="primary">MEX67</name>
    <name evidence="14" type="ORF">ZYGM_001657</name>
</gene>
<comment type="subcellular location">
    <subcellularLocation>
        <location evidence="1">Nucleus</location>
    </subcellularLocation>
</comment>
<dbReference type="PROSITE" id="PS51281">
    <property type="entry name" value="TAP_C"/>
    <property type="match status" value="1"/>
</dbReference>
<evidence type="ECO:0000256" key="10">
    <source>
        <dbReference type="ARBA" id="ARBA00069694"/>
    </source>
</evidence>
<dbReference type="InterPro" id="IPR018222">
    <property type="entry name" value="Nuclear_transport_factor_2_euk"/>
</dbReference>
<evidence type="ECO:0000256" key="2">
    <source>
        <dbReference type="ARBA" id="ARBA00009285"/>
    </source>
</evidence>
<dbReference type="InterPro" id="IPR032675">
    <property type="entry name" value="LRR_dom_sf"/>
</dbReference>
<evidence type="ECO:0000256" key="4">
    <source>
        <dbReference type="ARBA" id="ARBA00022490"/>
    </source>
</evidence>
<feature type="domain" description="NTF2" evidence="12">
    <location>
        <begin position="281"/>
        <end position="464"/>
    </location>
</feature>
<evidence type="ECO:0000256" key="9">
    <source>
        <dbReference type="ARBA" id="ARBA00055253"/>
    </source>
</evidence>
<evidence type="ECO:0000259" key="12">
    <source>
        <dbReference type="PROSITE" id="PS50177"/>
    </source>
</evidence>
<evidence type="ECO:0000313" key="15">
    <source>
        <dbReference type="Proteomes" id="UP000301737"/>
    </source>
</evidence>
<dbReference type="Pfam" id="PF24048">
    <property type="entry name" value="LRR_NXF1-5"/>
    <property type="match status" value="1"/>
</dbReference>
<feature type="region of interest" description="Disordered" evidence="11">
    <location>
        <begin position="410"/>
        <end position="432"/>
    </location>
</feature>
<dbReference type="InterPro" id="IPR057125">
    <property type="entry name" value="NXF1/2/3/5-like_LRR"/>
</dbReference>
<feature type="domain" description="TAP-C" evidence="13">
    <location>
        <begin position="558"/>
        <end position="610"/>
    </location>
</feature>
<dbReference type="Pfam" id="PF22602">
    <property type="entry name" value="NXF_NTF2"/>
    <property type="match status" value="1"/>
</dbReference>
<evidence type="ECO:0000256" key="6">
    <source>
        <dbReference type="ARBA" id="ARBA00022737"/>
    </source>
</evidence>
<dbReference type="PANTHER" id="PTHR10662">
    <property type="entry name" value="NUCLEAR RNA EXPORT FACTOR"/>
    <property type="match status" value="1"/>
</dbReference>
<dbReference type="AlphaFoldDB" id="A0A4C2E3C2"/>
<comment type="function">
    <text evidence="9">Involved in the export of mRNA from the nucleus to the cytoplasm.</text>
</comment>
<dbReference type="Gene3D" id="3.10.450.50">
    <property type="match status" value="1"/>
</dbReference>
<dbReference type="Proteomes" id="UP000301737">
    <property type="component" value="Unassembled WGS sequence"/>
</dbReference>
<comment type="caution">
    <text evidence="14">The sequence shown here is derived from an EMBL/GenBank/DDBJ whole genome shotgun (WGS) entry which is preliminary data.</text>
</comment>
<dbReference type="GO" id="GO:0005634">
    <property type="term" value="C:nucleus"/>
    <property type="evidence" value="ECO:0007669"/>
    <property type="project" value="UniProtKB-SubCell"/>
</dbReference>
<evidence type="ECO:0000313" key="14">
    <source>
        <dbReference type="EMBL" id="GCE97806.1"/>
    </source>
</evidence>
<protein>
    <recommendedName>
        <fullName evidence="10">mRNA export factor MEX67</fullName>
    </recommendedName>
</protein>
<dbReference type="InterPro" id="IPR005637">
    <property type="entry name" value="TAP_C_dom"/>
</dbReference>
<dbReference type="FunFam" id="3.80.10.10:FF:000296">
    <property type="entry name" value="mRNA export factor MEX67"/>
    <property type="match status" value="1"/>
</dbReference>
<comment type="similarity">
    <text evidence="2">Belongs to the NXF family.</text>
</comment>
<keyword evidence="8" id="KW-0539">Nucleus</keyword>
<dbReference type="Pfam" id="PF03943">
    <property type="entry name" value="TAP_C"/>
    <property type="match status" value="1"/>
</dbReference>
<dbReference type="InterPro" id="IPR032710">
    <property type="entry name" value="NTF2-like_dom_sf"/>
</dbReference>
<organism evidence="14 15">
    <name type="scientific">Zygosaccharomyces mellis</name>
    <dbReference type="NCBI Taxonomy" id="42258"/>
    <lineage>
        <taxon>Eukaryota</taxon>
        <taxon>Fungi</taxon>
        <taxon>Dikarya</taxon>
        <taxon>Ascomycota</taxon>
        <taxon>Saccharomycotina</taxon>
        <taxon>Saccharomycetes</taxon>
        <taxon>Saccharomycetales</taxon>
        <taxon>Saccharomycetaceae</taxon>
        <taxon>Zygosaccharomyces</taxon>
    </lineage>
</organism>
<feature type="region of interest" description="Disordered" evidence="11">
    <location>
        <begin position="484"/>
        <end position="536"/>
    </location>
</feature>
<dbReference type="SUPFAM" id="SSF52058">
    <property type="entry name" value="L domain-like"/>
    <property type="match status" value="1"/>
</dbReference>
<dbReference type="OrthoDB" id="25872at2759"/>